<comment type="pathway">
    <text evidence="2">Amino-acid biosynthesis; L-serine biosynthesis; L-serine from 3-phospho-D-glycerate: step 3/3.</text>
</comment>
<keyword evidence="7" id="KW-0479">Metal-binding</keyword>
<dbReference type="GO" id="GO:0000287">
    <property type="term" value="F:magnesium ion binding"/>
    <property type="evidence" value="ECO:0007669"/>
    <property type="project" value="TreeGrafter"/>
</dbReference>
<comment type="catalytic activity">
    <reaction evidence="13">
        <text>O-phospho-D-serine + H2O = D-serine + phosphate</text>
        <dbReference type="Rhea" id="RHEA:24873"/>
        <dbReference type="ChEBI" id="CHEBI:15377"/>
        <dbReference type="ChEBI" id="CHEBI:35247"/>
        <dbReference type="ChEBI" id="CHEBI:43474"/>
        <dbReference type="ChEBI" id="CHEBI:58680"/>
        <dbReference type="EC" id="3.1.3.3"/>
    </reaction>
</comment>
<evidence type="ECO:0000256" key="1">
    <source>
        <dbReference type="ARBA" id="ARBA00001946"/>
    </source>
</evidence>
<dbReference type="GO" id="GO:0006564">
    <property type="term" value="P:L-serine biosynthetic process"/>
    <property type="evidence" value="ECO:0007669"/>
    <property type="project" value="UniProtKB-KW"/>
</dbReference>
<reference evidence="15" key="1">
    <citation type="journal article" date="2019" name="PLoS Negl. Trop. Dis.">
        <title>Revisiting the worldwide diversity of Leptospira species in the environment.</title>
        <authorList>
            <person name="Vincent A.T."/>
            <person name="Schiettekatte O."/>
            <person name="Bourhy P."/>
            <person name="Veyrier F.J."/>
            <person name="Picardeau M."/>
        </authorList>
    </citation>
    <scope>NUCLEOTIDE SEQUENCE [LARGE SCALE GENOMIC DNA]</scope>
    <source>
        <strain evidence="15">SSW15</strain>
    </source>
</reference>
<evidence type="ECO:0000256" key="5">
    <source>
        <dbReference type="ARBA" id="ARBA00015196"/>
    </source>
</evidence>
<dbReference type="SFLD" id="SFLDS00003">
    <property type="entry name" value="Haloacid_Dehalogenase"/>
    <property type="match status" value="1"/>
</dbReference>
<evidence type="ECO:0000256" key="6">
    <source>
        <dbReference type="ARBA" id="ARBA00022605"/>
    </source>
</evidence>
<evidence type="ECO:0000313" key="15">
    <source>
        <dbReference type="EMBL" id="TGK13836.1"/>
    </source>
</evidence>
<evidence type="ECO:0000256" key="9">
    <source>
        <dbReference type="ARBA" id="ARBA00022842"/>
    </source>
</evidence>
<dbReference type="SFLD" id="SFLDF00029">
    <property type="entry name" value="phosphoserine_phosphatase"/>
    <property type="match status" value="1"/>
</dbReference>
<evidence type="ECO:0000256" key="4">
    <source>
        <dbReference type="ARBA" id="ARBA00012640"/>
    </source>
</evidence>
<dbReference type="EC" id="3.1.3.3" evidence="4"/>
<feature type="active site" description="Nucleophile" evidence="14">
    <location>
        <position position="86"/>
    </location>
</feature>
<dbReference type="Proteomes" id="UP000298458">
    <property type="component" value="Unassembled WGS sequence"/>
</dbReference>
<comment type="similarity">
    <text evidence="3">Belongs to the HAD-like hydrolase superfamily. SerB family.</text>
</comment>
<evidence type="ECO:0000256" key="10">
    <source>
        <dbReference type="ARBA" id="ARBA00023299"/>
    </source>
</evidence>
<dbReference type="SFLD" id="SFLDG01137">
    <property type="entry name" value="C1.6.1:_Phosphoserine_Phosphat"/>
    <property type="match status" value="1"/>
</dbReference>
<keyword evidence="16" id="KW-1185">Reference proteome</keyword>
<organism evidence="15 16">
    <name type="scientific">Leptospira fletcheri</name>
    <dbReference type="NCBI Taxonomy" id="2484981"/>
    <lineage>
        <taxon>Bacteria</taxon>
        <taxon>Pseudomonadati</taxon>
        <taxon>Spirochaetota</taxon>
        <taxon>Spirochaetia</taxon>
        <taxon>Leptospirales</taxon>
        <taxon>Leptospiraceae</taxon>
        <taxon>Leptospira</taxon>
    </lineage>
</organism>
<dbReference type="GO" id="GO:0036424">
    <property type="term" value="F:L-phosphoserine phosphatase activity"/>
    <property type="evidence" value="ECO:0007669"/>
    <property type="project" value="InterPro"/>
</dbReference>
<dbReference type="InterPro" id="IPR050582">
    <property type="entry name" value="HAD-like_SerB"/>
</dbReference>
<dbReference type="Pfam" id="PF00702">
    <property type="entry name" value="Hydrolase"/>
    <property type="match status" value="1"/>
</dbReference>
<dbReference type="PANTHER" id="PTHR43344:SF2">
    <property type="entry name" value="PHOSPHOSERINE PHOSPHATASE"/>
    <property type="match status" value="1"/>
</dbReference>
<feature type="active site" description="Proton donor" evidence="14">
    <location>
        <position position="88"/>
    </location>
</feature>
<dbReference type="InterPro" id="IPR036412">
    <property type="entry name" value="HAD-like_sf"/>
</dbReference>
<gene>
    <name evidence="15" type="primary">serB</name>
    <name evidence="15" type="ORF">EHO60_00305</name>
</gene>
<evidence type="ECO:0000256" key="3">
    <source>
        <dbReference type="ARBA" id="ARBA00009184"/>
    </source>
</evidence>
<dbReference type="NCBIfam" id="TIGR00338">
    <property type="entry name" value="serB"/>
    <property type="match status" value="1"/>
</dbReference>
<dbReference type="SFLD" id="SFLDG01136">
    <property type="entry name" value="C1.6:_Phosphoserine_Phosphatas"/>
    <property type="match status" value="1"/>
</dbReference>
<dbReference type="PANTHER" id="PTHR43344">
    <property type="entry name" value="PHOSPHOSERINE PHOSPHATASE"/>
    <property type="match status" value="1"/>
</dbReference>
<comment type="caution">
    <text evidence="15">The sequence shown here is derived from an EMBL/GenBank/DDBJ whole genome shotgun (WGS) entry which is preliminary data.</text>
</comment>
<evidence type="ECO:0000256" key="7">
    <source>
        <dbReference type="ARBA" id="ARBA00022723"/>
    </source>
</evidence>
<evidence type="ECO:0000256" key="11">
    <source>
        <dbReference type="ARBA" id="ARBA00031693"/>
    </source>
</evidence>
<dbReference type="RefSeq" id="WP_135766178.1">
    <property type="nucleotide sequence ID" value="NZ_RQET01000001.1"/>
</dbReference>
<dbReference type="InterPro" id="IPR004469">
    <property type="entry name" value="PSP"/>
</dbReference>
<keyword evidence="8 15" id="KW-0378">Hydrolase</keyword>
<dbReference type="NCBIfam" id="TIGR01488">
    <property type="entry name" value="HAD-SF-IB"/>
    <property type="match status" value="1"/>
</dbReference>
<protein>
    <recommendedName>
        <fullName evidence="5">Phosphoserine phosphatase</fullName>
        <ecNumber evidence="4">3.1.3.3</ecNumber>
    </recommendedName>
    <alternativeName>
        <fullName evidence="11">O-phosphoserine phosphohydrolase</fullName>
    </alternativeName>
</protein>
<dbReference type="CDD" id="cd07500">
    <property type="entry name" value="HAD_PSP"/>
    <property type="match status" value="1"/>
</dbReference>
<keyword evidence="6" id="KW-0028">Amino-acid biosynthesis</keyword>
<dbReference type="InterPro" id="IPR023214">
    <property type="entry name" value="HAD_sf"/>
</dbReference>
<accession>A0A4R9GL25</accession>
<dbReference type="GO" id="GO:0005737">
    <property type="term" value="C:cytoplasm"/>
    <property type="evidence" value="ECO:0007669"/>
    <property type="project" value="TreeGrafter"/>
</dbReference>
<dbReference type="Gene3D" id="3.40.50.1000">
    <property type="entry name" value="HAD superfamily/HAD-like"/>
    <property type="match status" value="1"/>
</dbReference>
<dbReference type="OrthoDB" id="9790031at2"/>
<comment type="catalytic activity">
    <reaction evidence="12">
        <text>O-phospho-L-serine + H2O = L-serine + phosphate</text>
        <dbReference type="Rhea" id="RHEA:21208"/>
        <dbReference type="ChEBI" id="CHEBI:15377"/>
        <dbReference type="ChEBI" id="CHEBI:33384"/>
        <dbReference type="ChEBI" id="CHEBI:43474"/>
        <dbReference type="ChEBI" id="CHEBI:57524"/>
        <dbReference type="EC" id="3.1.3.3"/>
    </reaction>
</comment>
<evidence type="ECO:0000256" key="13">
    <source>
        <dbReference type="ARBA" id="ARBA00048523"/>
    </source>
</evidence>
<evidence type="ECO:0000313" key="16">
    <source>
        <dbReference type="Proteomes" id="UP000298458"/>
    </source>
</evidence>
<proteinExistence type="inferred from homology"/>
<evidence type="ECO:0000256" key="2">
    <source>
        <dbReference type="ARBA" id="ARBA00005135"/>
    </source>
</evidence>
<keyword evidence="10" id="KW-0718">Serine biosynthesis</keyword>
<evidence type="ECO:0000256" key="12">
    <source>
        <dbReference type="ARBA" id="ARBA00048138"/>
    </source>
</evidence>
<dbReference type="SUPFAM" id="SSF56784">
    <property type="entry name" value="HAD-like"/>
    <property type="match status" value="1"/>
</dbReference>
<keyword evidence="9" id="KW-0460">Magnesium</keyword>
<dbReference type="EMBL" id="RQET01000001">
    <property type="protein sequence ID" value="TGK13836.1"/>
    <property type="molecule type" value="Genomic_DNA"/>
</dbReference>
<name>A0A4R9GL25_9LEPT</name>
<dbReference type="AlphaFoldDB" id="A0A4R9GL25"/>
<evidence type="ECO:0000256" key="14">
    <source>
        <dbReference type="PIRSR" id="PIRSR604469-1"/>
    </source>
</evidence>
<evidence type="ECO:0000256" key="8">
    <source>
        <dbReference type="ARBA" id="ARBA00022801"/>
    </source>
</evidence>
<sequence length="287" mass="32535">MLLFFTEPSANAKEEIRRSLARFDSDQRLLENTKVSVPSGWKCFSSDSFAVSREDLIGLRSELSRFRIDVLLIKNRIVGESLFCFDMDSTLIHEEVIDELARFAGVYEEVSSVTREAMEGNLNFQDALRKRCSYLKDLPVAALADLYSRLSLNEGVSDLLPRLREKNVRTAVFSGGFQDILERFRTEHFIDEVRANVLERKDGKLTGGVSGRIVDKDVKRESLIELREKFRIKKENVIAVGDGANDQLMLSEAGIGIGFHAKEGLKNTIVNWVDFAPMDVLLFLFES</sequence>
<dbReference type="UniPathway" id="UPA00135">
    <property type="reaction ID" value="UER00198"/>
</dbReference>
<comment type="cofactor">
    <cofactor evidence="1">
        <name>Mg(2+)</name>
        <dbReference type="ChEBI" id="CHEBI:18420"/>
    </cofactor>
</comment>